<organism evidence="1 2">
    <name type="scientific">Candidatus Thiodiazotropha taylori</name>
    <dbReference type="NCBI Taxonomy" id="2792791"/>
    <lineage>
        <taxon>Bacteria</taxon>
        <taxon>Pseudomonadati</taxon>
        <taxon>Pseudomonadota</taxon>
        <taxon>Gammaproteobacteria</taxon>
        <taxon>Chromatiales</taxon>
        <taxon>Sedimenticolaceae</taxon>
        <taxon>Candidatus Thiodiazotropha</taxon>
    </lineage>
</organism>
<dbReference type="AlphaFoldDB" id="A0A9E4T6R8"/>
<dbReference type="Proteomes" id="UP000886667">
    <property type="component" value="Unassembled WGS sequence"/>
</dbReference>
<dbReference type="PANTHER" id="PTHR39431:SF1">
    <property type="entry name" value="FRPA_C-RELATED PROTEIN"/>
    <property type="match status" value="1"/>
</dbReference>
<protein>
    <recommendedName>
        <fullName evidence="3">VCBS repeat-containing protein</fullName>
    </recommendedName>
</protein>
<sequence>MIISQSSLSLDSHRTAEVKHEVKSELTLWRGERSGADSEQTRTPGRSLVVRAEALQVTISQTTHSLQPKEALLKLDDAAPEPHMGELKIQLIKIMIEHFTGREIDILTPDELQPEAQPVETEPTHPKLELQAPAQSAGWGMIYDFYESHYESEHVDFKAQGKVLTADGREISIALQLSMSREFLRESTVQIRAGDAVMKDPLVVNFNGTAAQLTERNFHFDIDADGRDEQIAFVRPGSGLLALDRNADGRINDGSELFGALSGDGFSELANHDKDGNGWIDEADSIYRRLRIWTKSADGQDSLMALGQTGVGAVYLGSVETPFLLKDAGNETLGQIRQTGIYLSEDGETGTLQQLDLVV</sequence>
<proteinExistence type="predicted"/>
<accession>A0A9E4T6R8</accession>
<evidence type="ECO:0008006" key="3">
    <source>
        <dbReference type="Google" id="ProtNLM"/>
    </source>
</evidence>
<gene>
    <name evidence="1" type="ORF">JAZ07_17410</name>
</gene>
<name>A0A9E4T6R8_9GAMM</name>
<dbReference type="PANTHER" id="PTHR39431">
    <property type="entry name" value="FRPA/C-RELATED PROTEIN"/>
    <property type="match status" value="1"/>
</dbReference>
<evidence type="ECO:0000313" key="2">
    <source>
        <dbReference type="Proteomes" id="UP000886667"/>
    </source>
</evidence>
<comment type="caution">
    <text evidence="1">The sequence shown here is derived from an EMBL/GenBank/DDBJ whole genome shotgun (WGS) entry which is preliminary data.</text>
</comment>
<dbReference type="EMBL" id="JAEPCM010000628">
    <property type="protein sequence ID" value="MCG7948124.1"/>
    <property type="molecule type" value="Genomic_DNA"/>
</dbReference>
<reference evidence="1" key="1">
    <citation type="journal article" date="2021" name="Proc. Natl. Acad. Sci. U.S.A.">
        <title>Global biogeography of chemosynthetic symbionts reveals both localized and globally distributed symbiont groups. .</title>
        <authorList>
            <person name="Osvatic J.T."/>
            <person name="Wilkins L.G.E."/>
            <person name="Leibrecht L."/>
            <person name="Leray M."/>
            <person name="Zauner S."/>
            <person name="Polzin J."/>
            <person name="Camacho Y."/>
            <person name="Gros O."/>
            <person name="van Gils J.A."/>
            <person name="Eisen J.A."/>
            <person name="Petersen J.M."/>
            <person name="Yuen B."/>
        </authorList>
    </citation>
    <scope>NUCLEOTIDE SEQUENCE</scope>
    <source>
        <strain evidence="1">MAGclacostrist064TRANS</strain>
    </source>
</reference>
<evidence type="ECO:0000313" key="1">
    <source>
        <dbReference type="EMBL" id="MCG7948124.1"/>
    </source>
</evidence>